<proteinExistence type="predicted"/>
<comment type="subcellular location">
    <subcellularLocation>
        <location evidence="1">Membrane</location>
    </subcellularLocation>
</comment>
<evidence type="ECO:0000256" key="2">
    <source>
        <dbReference type="ARBA" id="ARBA00023136"/>
    </source>
</evidence>
<dbReference type="PANTHER" id="PTHR37042">
    <property type="entry name" value="OUTER MEMBRANE PROTEIN RV1973"/>
    <property type="match status" value="1"/>
</dbReference>
<keyword evidence="6" id="KW-1185">Reference proteome</keyword>
<dbReference type="PANTHER" id="PTHR37042:SF4">
    <property type="entry name" value="OUTER MEMBRANE PROTEIN RV1973"/>
    <property type="match status" value="1"/>
</dbReference>
<reference evidence="5 6" key="1">
    <citation type="submission" date="2023-08" db="EMBL/GenBank/DDBJ databases">
        <authorList>
            <person name="Folkvardsen B D."/>
            <person name="Norman A."/>
        </authorList>
    </citation>
    <scope>NUCLEOTIDE SEQUENCE [LARGE SCALE GENOMIC DNA]</scope>
    <source>
        <strain evidence="5 6">Mu0050</strain>
    </source>
</reference>
<dbReference type="Proteomes" id="UP001190466">
    <property type="component" value="Chromosome"/>
</dbReference>
<feature type="region of interest" description="Disordered" evidence="3">
    <location>
        <begin position="1"/>
        <end position="59"/>
    </location>
</feature>
<keyword evidence="2 4" id="KW-0472">Membrane</keyword>
<accession>A0ABM9MJ77</accession>
<dbReference type="RefSeq" id="WP_316512475.1">
    <property type="nucleotide sequence ID" value="NZ_OY726395.1"/>
</dbReference>
<sequence>MEGDAGSGRLIPPEDEDGTGVSSGEPSEPGQADEIGRSGESVDSGAPGESPTPSDHLGQRSRLYSRGWVIGVAATLLVLSVLLAGAGVLARVADNDMQARNVDEATAVQAAKDCVIATQAPDLATMEASQRKIIECGTGDFGAQAVLYSGILVDAYQAAQAQVQVSNIRAAAERHHDDGSVDVLVALRVKVSNSTVQNQETGYRLRVQMAPEDGTYKIAQLDQVTR</sequence>
<gene>
    <name evidence="5" type="ORF">MU0050_004316</name>
</gene>
<evidence type="ECO:0000313" key="6">
    <source>
        <dbReference type="Proteomes" id="UP001190466"/>
    </source>
</evidence>
<evidence type="ECO:0000313" key="5">
    <source>
        <dbReference type="EMBL" id="CAJ1586510.1"/>
    </source>
</evidence>
<name>A0ABM9MJ77_9MYCO</name>
<dbReference type="EMBL" id="OY726395">
    <property type="protein sequence ID" value="CAJ1586510.1"/>
    <property type="molecule type" value="Genomic_DNA"/>
</dbReference>
<evidence type="ECO:0000256" key="3">
    <source>
        <dbReference type="SAM" id="MobiDB-lite"/>
    </source>
</evidence>
<feature type="transmembrane region" description="Helical" evidence="4">
    <location>
        <begin position="68"/>
        <end position="90"/>
    </location>
</feature>
<evidence type="ECO:0000256" key="1">
    <source>
        <dbReference type="ARBA" id="ARBA00004370"/>
    </source>
</evidence>
<organism evidence="5 6">
    <name type="scientific">[Mycobacterium] wendilense</name>
    <dbReference type="NCBI Taxonomy" id="3064284"/>
    <lineage>
        <taxon>Bacteria</taxon>
        <taxon>Bacillati</taxon>
        <taxon>Actinomycetota</taxon>
        <taxon>Actinomycetes</taxon>
        <taxon>Mycobacteriales</taxon>
        <taxon>Mycobacteriaceae</taxon>
        <taxon>Mycolicibacter</taxon>
    </lineage>
</organism>
<protein>
    <recommendedName>
        <fullName evidence="7">Mce protein</fullName>
    </recommendedName>
</protein>
<keyword evidence="4" id="KW-1133">Transmembrane helix</keyword>
<evidence type="ECO:0008006" key="7">
    <source>
        <dbReference type="Google" id="ProtNLM"/>
    </source>
</evidence>
<keyword evidence="4" id="KW-0812">Transmembrane</keyword>
<evidence type="ECO:0000256" key="4">
    <source>
        <dbReference type="SAM" id="Phobius"/>
    </source>
</evidence>